<dbReference type="EMBL" id="JBHRZS010000007">
    <property type="protein sequence ID" value="MFC3881468.1"/>
    <property type="molecule type" value="Genomic_DNA"/>
</dbReference>
<keyword evidence="1" id="KW-0677">Repeat</keyword>
<feature type="region of interest" description="Disordered" evidence="4">
    <location>
        <begin position="169"/>
        <end position="205"/>
    </location>
</feature>
<dbReference type="Proteomes" id="UP001595805">
    <property type="component" value="Unassembled WGS sequence"/>
</dbReference>
<dbReference type="InterPro" id="IPR019734">
    <property type="entry name" value="TPR_rpt"/>
</dbReference>
<comment type="caution">
    <text evidence="5">The sequence shown here is derived from an EMBL/GenBank/DDBJ whole genome shotgun (WGS) entry which is preliminary data.</text>
</comment>
<evidence type="ECO:0000256" key="1">
    <source>
        <dbReference type="ARBA" id="ARBA00022737"/>
    </source>
</evidence>
<feature type="repeat" description="TPR" evidence="3">
    <location>
        <begin position="67"/>
        <end position="100"/>
    </location>
</feature>
<feature type="compositionally biased region" description="Polar residues" evidence="4">
    <location>
        <begin position="188"/>
        <end position="205"/>
    </location>
</feature>
<evidence type="ECO:0000256" key="2">
    <source>
        <dbReference type="ARBA" id="ARBA00022803"/>
    </source>
</evidence>
<dbReference type="PANTHER" id="PTHR44858:SF1">
    <property type="entry name" value="UDP-N-ACETYLGLUCOSAMINE--PEPTIDE N-ACETYLGLUCOSAMINYLTRANSFERASE SPINDLY-RELATED"/>
    <property type="match status" value="1"/>
</dbReference>
<keyword evidence="2 3" id="KW-0802">TPR repeat</keyword>
<evidence type="ECO:0000313" key="5">
    <source>
        <dbReference type="EMBL" id="MFC3881468.1"/>
    </source>
</evidence>
<evidence type="ECO:0000256" key="3">
    <source>
        <dbReference type="PROSITE-ProRule" id="PRU00339"/>
    </source>
</evidence>
<gene>
    <name evidence="5" type="ORF">ACFOSV_14840</name>
</gene>
<dbReference type="SMART" id="SM00028">
    <property type="entry name" value="TPR"/>
    <property type="match status" value="4"/>
</dbReference>
<dbReference type="SUPFAM" id="SSF48452">
    <property type="entry name" value="TPR-like"/>
    <property type="match status" value="1"/>
</dbReference>
<accession>A0ABV8AU23</accession>
<name>A0ABV8AU23_9BACT</name>
<sequence length="238" mass="27331">MTFEKGIEEYKAGKFEEALVIFNQLIDQKEGEAEYHLFRGRVLSRLGKTQEALADFDIITTMEPYNTDWMSDRAVVLHLLKRNEEALAEFDRAVNLDPKNPYRYSSRAFFKERIGDLEGSIADYTLAIELDPEDAISYNNRGIVEDKLGYQQQAKRSFKKADDLVGYDPEKLSKKREADDPKPEIPKSTASQLKNANSNSEQKSGMTHYVQVFKSLLTDPKTRSEFSAFLKKMFKSSK</sequence>
<keyword evidence="6" id="KW-1185">Reference proteome</keyword>
<evidence type="ECO:0000256" key="4">
    <source>
        <dbReference type="SAM" id="MobiDB-lite"/>
    </source>
</evidence>
<reference evidence="6" key="1">
    <citation type="journal article" date="2019" name="Int. J. Syst. Evol. Microbiol.">
        <title>The Global Catalogue of Microorganisms (GCM) 10K type strain sequencing project: providing services to taxonomists for standard genome sequencing and annotation.</title>
        <authorList>
            <consortium name="The Broad Institute Genomics Platform"/>
            <consortium name="The Broad Institute Genome Sequencing Center for Infectious Disease"/>
            <person name="Wu L."/>
            <person name="Ma J."/>
        </authorList>
    </citation>
    <scope>NUCLEOTIDE SEQUENCE [LARGE SCALE GENOMIC DNA]</scope>
    <source>
        <strain evidence="6">CCUG 60523</strain>
    </source>
</reference>
<dbReference type="PROSITE" id="PS50005">
    <property type="entry name" value="TPR"/>
    <property type="match status" value="1"/>
</dbReference>
<dbReference type="RefSeq" id="WP_377906812.1">
    <property type="nucleotide sequence ID" value="NZ_JBHRZS010000007.1"/>
</dbReference>
<feature type="compositionally biased region" description="Basic and acidic residues" evidence="4">
    <location>
        <begin position="169"/>
        <end position="185"/>
    </location>
</feature>
<dbReference type="Gene3D" id="1.25.40.10">
    <property type="entry name" value="Tetratricopeptide repeat domain"/>
    <property type="match status" value="2"/>
</dbReference>
<dbReference type="Pfam" id="PF13432">
    <property type="entry name" value="TPR_16"/>
    <property type="match status" value="1"/>
</dbReference>
<dbReference type="PANTHER" id="PTHR44858">
    <property type="entry name" value="TETRATRICOPEPTIDE REPEAT PROTEIN 6"/>
    <property type="match status" value="1"/>
</dbReference>
<dbReference type="InterPro" id="IPR011990">
    <property type="entry name" value="TPR-like_helical_dom_sf"/>
</dbReference>
<evidence type="ECO:0000313" key="6">
    <source>
        <dbReference type="Proteomes" id="UP001595805"/>
    </source>
</evidence>
<dbReference type="Pfam" id="PF13181">
    <property type="entry name" value="TPR_8"/>
    <property type="match status" value="1"/>
</dbReference>
<dbReference type="InterPro" id="IPR050498">
    <property type="entry name" value="Ycf3"/>
</dbReference>
<organism evidence="5 6">
    <name type="scientific">Algoriphagus namhaensis</name>
    <dbReference type="NCBI Taxonomy" id="915353"/>
    <lineage>
        <taxon>Bacteria</taxon>
        <taxon>Pseudomonadati</taxon>
        <taxon>Bacteroidota</taxon>
        <taxon>Cytophagia</taxon>
        <taxon>Cytophagales</taxon>
        <taxon>Cyclobacteriaceae</taxon>
        <taxon>Algoriphagus</taxon>
    </lineage>
</organism>
<proteinExistence type="predicted"/>
<protein>
    <submittedName>
        <fullName evidence="5">Tetratricopeptide repeat protein</fullName>
    </submittedName>
</protein>